<feature type="region of interest" description="Disordered" evidence="1">
    <location>
        <begin position="44"/>
        <end position="80"/>
    </location>
</feature>
<dbReference type="RefSeq" id="WP_172114484.1">
    <property type="nucleotide sequence ID" value="NZ_JABFDM010000011.1"/>
</dbReference>
<proteinExistence type="predicted"/>
<accession>A0ABX2CNA8</accession>
<sequence length="80" mass="9192">MKFRKREAEYFRPGDWTAQISLNAQPKSISARRLFSGGFDPWLRLPNARGRTQSPDGSRTERRIRDAPRPAGPVDGRHIM</sequence>
<organism evidence="2 3">
    <name type="scientific">Bradyrhizobium aeschynomenes</name>
    <dbReference type="NCBI Taxonomy" id="2734909"/>
    <lineage>
        <taxon>Bacteria</taxon>
        <taxon>Pseudomonadati</taxon>
        <taxon>Pseudomonadota</taxon>
        <taxon>Alphaproteobacteria</taxon>
        <taxon>Hyphomicrobiales</taxon>
        <taxon>Nitrobacteraceae</taxon>
        <taxon>Bradyrhizobium</taxon>
    </lineage>
</organism>
<dbReference type="EMBL" id="JABFDN010000017">
    <property type="protein sequence ID" value="NPU69433.1"/>
    <property type="molecule type" value="Genomic_DNA"/>
</dbReference>
<evidence type="ECO:0000313" key="2">
    <source>
        <dbReference type="EMBL" id="NPU69433.1"/>
    </source>
</evidence>
<name>A0ABX2CNA8_9BRAD</name>
<protein>
    <submittedName>
        <fullName evidence="2">Uncharacterized protein</fullName>
    </submittedName>
</protein>
<dbReference type="Proteomes" id="UP000886476">
    <property type="component" value="Unassembled WGS sequence"/>
</dbReference>
<reference evidence="2" key="1">
    <citation type="submission" date="2020-05" db="EMBL/GenBank/DDBJ databases">
        <title>Nod-independent and nitrogen-fixing Bradyrhizobium aeschynomene sp. nov. isolated from nodules of Aeschynomene indica.</title>
        <authorList>
            <person name="Zhang Z."/>
        </authorList>
    </citation>
    <scope>NUCLEOTIDE SEQUENCE</scope>
    <source>
        <strain evidence="2">83012</strain>
    </source>
</reference>
<gene>
    <name evidence="2" type="ORF">HL667_30820</name>
</gene>
<evidence type="ECO:0000313" key="3">
    <source>
        <dbReference type="Proteomes" id="UP000886476"/>
    </source>
</evidence>
<evidence type="ECO:0000256" key="1">
    <source>
        <dbReference type="SAM" id="MobiDB-lite"/>
    </source>
</evidence>
<keyword evidence="3" id="KW-1185">Reference proteome</keyword>
<comment type="caution">
    <text evidence="2">The sequence shown here is derived from an EMBL/GenBank/DDBJ whole genome shotgun (WGS) entry which is preliminary data.</text>
</comment>
<feature type="compositionally biased region" description="Basic and acidic residues" evidence="1">
    <location>
        <begin position="58"/>
        <end position="68"/>
    </location>
</feature>